<accession>A0A0A2EEV1</accession>
<evidence type="ECO:0000259" key="4">
    <source>
        <dbReference type="Pfam" id="PF25975"/>
    </source>
</evidence>
<keyword evidence="2" id="KW-0813">Transport</keyword>
<dbReference type="Pfam" id="PF25975">
    <property type="entry name" value="CzcB_C"/>
    <property type="match status" value="1"/>
</dbReference>
<dbReference type="EMBL" id="JRFA01000009">
    <property type="protein sequence ID" value="KGN74959.1"/>
    <property type="molecule type" value="Genomic_DNA"/>
</dbReference>
<dbReference type="PANTHER" id="PTHR30097:SF4">
    <property type="entry name" value="SLR6042 PROTEIN"/>
    <property type="match status" value="1"/>
</dbReference>
<dbReference type="eggNOG" id="COG0845">
    <property type="taxonomic scope" value="Bacteria"/>
</dbReference>
<dbReference type="Proteomes" id="UP000030103">
    <property type="component" value="Unassembled WGS sequence"/>
</dbReference>
<dbReference type="Gene3D" id="2.40.420.20">
    <property type="match status" value="1"/>
</dbReference>
<gene>
    <name evidence="5" type="ORF">HQ47_03360</name>
</gene>
<keyword evidence="6" id="KW-1185">Reference proteome</keyword>
<dbReference type="SUPFAM" id="SSF111369">
    <property type="entry name" value="HlyD-like secretion proteins"/>
    <property type="match status" value="1"/>
</dbReference>
<dbReference type="STRING" id="28115.HQ47_03360"/>
<dbReference type="OrthoDB" id="9809068at2"/>
<dbReference type="GO" id="GO:0022857">
    <property type="term" value="F:transmembrane transporter activity"/>
    <property type="evidence" value="ECO:0007669"/>
    <property type="project" value="InterPro"/>
</dbReference>
<dbReference type="InterPro" id="IPR006143">
    <property type="entry name" value="RND_pump_MFP"/>
</dbReference>
<sequence>MKKHIIAVFTIVSVLLTGCNSKQNKETHLLENNHEHVHEESLSLNRDHDHNHDHTGETDHNHLHPGDEKKDSAHEDEIHFTREQADLAELTTERITPGIFRHVIKTSGRILASQGDEVVVAATANGIVSFADPSITDGTPVKAGQPIVTISARKLPEGDPNTKVRIEYETALKEYQRAESLVKDRIVSAKDFEQIKQRYETAKTIYQAQASNITKSGVNVVSPIGGYIKNRLVDQGEYVSVGQPVATVSQNKRLQLRAEVSENHYKMLKNINTANFKLAYDDYTVYKLSDLNGRLLSFGKTADRQSFYIPVTFEFDNVGDIIPGVFAEIFLLANPQNDVISVPISSVTEEQGLNFVYLQLDEEGYKKQEVSLGQSNGERVQILSGLKAGDKIVTKGVYQIKLAAISSVMPEGHSH</sequence>
<dbReference type="GO" id="GO:0030313">
    <property type="term" value="C:cell envelope"/>
    <property type="evidence" value="ECO:0007669"/>
    <property type="project" value="TreeGrafter"/>
</dbReference>
<dbReference type="GO" id="GO:0016020">
    <property type="term" value="C:membrane"/>
    <property type="evidence" value="ECO:0007669"/>
    <property type="project" value="InterPro"/>
</dbReference>
<dbReference type="InterPro" id="IPR058649">
    <property type="entry name" value="CzcB_C"/>
</dbReference>
<dbReference type="Gene3D" id="2.40.30.170">
    <property type="match status" value="1"/>
</dbReference>
<evidence type="ECO:0000256" key="3">
    <source>
        <dbReference type="SAM" id="MobiDB-lite"/>
    </source>
</evidence>
<evidence type="ECO:0000313" key="5">
    <source>
        <dbReference type="EMBL" id="KGN74959.1"/>
    </source>
</evidence>
<dbReference type="RefSeq" id="WP_036873270.1">
    <property type="nucleotide sequence ID" value="NZ_JRFA01000009.1"/>
</dbReference>
<feature type="region of interest" description="Disordered" evidence="3">
    <location>
        <begin position="35"/>
        <end position="74"/>
    </location>
</feature>
<reference evidence="5 6" key="1">
    <citation type="submission" date="2014-09" db="EMBL/GenBank/DDBJ databases">
        <title>Draft Genome Sequence of Porphyromonas macacae COT-192_OH2859.</title>
        <authorList>
            <person name="Wallis C."/>
            <person name="Deusch O."/>
            <person name="O'Flynn C."/>
            <person name="Davis I."/>
            <person name="Horsfall A."/>
            <person name="Kirkwood N."/>
            <person name="Harris S."/>
            <person name="Eisen J.A."/>
            <person name="Coil D.A."/>
            <person name="Darling A.E."/>
            <person name="Jospin G."/>
            <person name="Alexiev A."/>
        </authorList>
    </citation>
    <scope>NUCLEOTIDE SEQUENCE [LARGE SCALE GENOMIC DNA]</scope>
    <source>
        <strain evidence="6">COT-192 OH2859</strain>
    </source>
</reference>
<evidence type="ECO:0000256" key="2">
    <source>
        <dbReference type="ARBA" id="ARBA00022448"/>
    </source>
</evidence>
<evidence type="ECO:0000313" key="6">
    <source>
        <dbReference type="Proteomes" id="UP000030103"/>
    </source>
</evidence>
<protein>
    <submittedName>
        <fullName evidence="5">RND transporter MFP subunit</fullName>
    </submittedName>
</protein>
<dbReference type="PANTHER" id="PTHR30097">
    <property type="entry name" value="CATION EFFLUX SYSTEM PROTEIN CUSB"/>
    <property type="match status" value="1"/>
</dbReference>
<dbReference type="InterPro" id="IPR051909">
    <property type="entry name" value="MFP_Cation_Efflux"/>
</dbReference>
<feature type="domain" description="CzcB-like C-terminal circularly permuted SH3-like" evidence="4">
    <location>
        <begin position="340"/>
        <end position="401"/>
    </location>
</feature>
<proteinExistence type="inferred from homology"/>
<name>A0A0A2EEV1_9PORP</name>
<comment type="caution">
    <text evidence="5">The sequence shown here is derived from an EMBL/GenBank/DDBJ whole genome shotgun (WGS) entry which is preliminary data.</text>
</comment>
<dbReference type="AlphaFoldDB" id="A0A0A2EEV1"/>
<dbReference type="GO" id="GO:0060003">
    <property type="term" value="P:copper ion export"/>
    <property type="evidence" value="ECO:0007669"/>
    <property type="project" value="TreeGrafter"/>
</dbReference>
<comment type="similarity">
    <text evidence="1">Belongs to the membrane fusion protein (MFP) (TC 8.A.1) family.</text>
</comment>
<dbReference type="Gene3D" id="2.40.50.100">
    <property type="match status" value="1"/>
</dbReference>
<dbReference type="PROSITE" id="PS51257">
    <property type="entry name" value="PROKAR_LIPOPROTEIN"/>
    <property type="match status" value="1"/>
</dbReference>
<evidence type="ECO:0000256" key="1">
    <source>
        <dbReference type="ARBA" id="ARBA00009477"/>
    </source>
</evidence>
<dbReference type="Gene3D" id="1.10.287.470">
    <property type="entry name" value="Helix hairpin bin"/>
    <property type="match status" value="1"/>
</dbReference>
<organism evidence="5 6">
    <name type="scientific">Porphyromonas macacae</name>
    <dbReference type="NCBI Taxonomy" id="28115"/>
    <lineage>
        <taxon>Bacteria</taxon>
        <taxon>Pseudomonadati</taxon>
        <taxon>Bacteroidota</taxon>
        <taxon>Bacteroidia</taxon>
        <taxon>Bacteroidales</taxon>
        <taxon>Porphyromonadaceae</taxon>
        <taxon>Porphyromonas</taxon>
    </lineage>
</organism>
<dbReference type="NCBIfam" id="TIGR01730">
    <property type="entry name" value="RND_mfp"/>
    <property type="match status" value="1"/>
</dbReference>
<dbReference type="GO" id="GO:0015679">
    <property type="term" value="P:plasma membrane copper ion transport"/>
    <property type="evidence" value="ECO:0007669"/>
    <property type="project" value="TreeGrafter"/>
</dbReference>